<organism evidence="9 10">
    <name type="scientific">Petromyces alliaceus</name>
    <name type="common">Aspergillus alliaceus</name>
    <dbReference type="NCBI Taxonomy" id="209559"/>
    <lineage>
        <taxon>Eukaryota</taxon>
        <taxon>Fungi</taxon>
        <taxon>Dikarya</taxon>
        <taxon>Ascomycota</taxon>
        <taxon>Pezizomycotina</taxon>
        <taxon>Eurotiomycetes</taxon>
        <taxon>Eurotiomycetidae</taxon>
        <taxon>Eurotiales</taxon>
        <taxon>Aspergillaceae</taxon>
        <taxon>Aspergillus</taxon>
        <taxon>Aspergillus subgen. Circumdati</taxon>
    </lineage>
</organism>
<feature type="transmembrane region" description="Helical" evidence="7">
    <location>
        <begin position="293"/>
        <end position="313"/>
    </location>
</feature>
<dbReference type="Proteomes" id="UP000541154">
    <property type="component" value="Unassembled WGS sequence"/>
</dbReference>
<dbReference type="GO" id="GO:0005886">
    <property type="term" value="C:plasma membrane"/>
    <property type="evidence" value="ECO:0007669"/>
    <property type="project" value="TreeGrafter"/>
</dbReference>
<keyword evidence="4 7" id="KW-1133">Transmembrane helix</keyword>
<feature type="transmembrane region" description="Helical" evidence="7">
    <location>
        <begin position="209"/>
        <end position="228"/>
    </location>
</feature>
<feature type="transmembrane region" description="Helical" evidence="7">
    <location>
        <begin position="178"/>
        <end position="203"/>
    </location>
</feature>
<evidence type="ECO:0000256" key="6">
    <source>
        <dbReference type="SAM" id="MobiDB-lite"/>
    </source>
</evidence>
<evidence type="ECO:0000256" key="2">
    <source>
        <dbReference type="ARBA" id="ARBA00022448"/>
    </source>
</evidence>
<dbReference type="InterPro" id="IPR036259">
    <property type="entry name" value="MFS_trans_sf"/>
</dbReference>
<dbReference type="Pfam" id="PF07690">
    <property type="entry name" value="MFS_1"/>
    <property type="match status" value="1"/>
</dbReference>
<name>A0A8H6A1D0_PETAA</name>
<feature type="domain" description="Major facilitator superfamily (MFS) profile" evidence="8">
    <location>
        <begin position="54"/>
        <end position="497"/>
    </location>
</feature>
<keyword evidence="10" id="KW-1185">Reference proteome</keyword>
<accession>A0A8H6A1D0</accession>
<dbReference type="PROSITE" id="PS50850">
    <property type="entry name" value="MFS"/>
    <property type="match status" value="1"/>
</dbReference>
<keyword evidence="3 7" id="KW-0812">Transmembrane</keyword>
<dbReference type="PANTHER" id="PTHR23502:SF51">
    <property type="entry name" value="QUINIDINE RESISTANCE PROTEIN 1-RELATED"/>
    <property type="match status" value="1"/>
</dbReference>
<feature type="transmembrane region" description="Helical" evidence="7">
    <location>
        <begin position="385"/>
        <end position="402"/>
    </location>
</feature>
<feature type="transmembrane region" description="Helical" evidence="7">
    <location>
        <begin position="414"/>
        <end position="436"/>
    </location>
</feature>
<dbReference type="FunFam" id="1.20.1720.10:FF:000009">
    <property type="entry name" value="MFS multidrug transporter"/>
    <property type="match status" value="1"/>
</dbReference>
<comment type="caution">
    <text evidence="9">The sequence shown here is derived from an EMBL/GenBank/DDBJ whole genome shotgun (WGS) entry which is preliminary data.</text>
</comment>
<feature type="transmembrane region" description="Helical" evidence="7">
    <location>
        <begin position="475"/>
        <end position="495"/>
    </location>
</feature>
<feature type="transmembrane region" description="Helical" evidence="7">
    <location>
        <begin position="448"/>
        <end position="469"/>
    </location>
</feature>
<evidence type="ECO:0000256" key="4">
    <source>
        <dbReference type="ARBA" id="ARBA00022989"/>
    </source>
</evidence>
<evidence type="ECO:0000256" key="3">
    <source>
        <dbReference type="ARBA" id="ARBA00022692"/>
    </source>
</evidence>
<feature type="transmembrane region" description="Helical" evidence="7">
    <location>
        <begin position="90"/>
        <end position="108"/>
    </location>
</feature>
<dbReference type="PANTHER" id="PTHR23502">
    <property type="entry name" value="MAJOR FACILITATOR SUPERFAMILY"/>
    <property type="match status" value="1"/>
</dbReference>
<keyword evidence="5 7" id="KW-0472">Membrane</keyword>
<feature type="region of interest" description="Disordered" evidence="6">
    <location>
        <begin position="1"/>
        <end position="43"/>
    </location>
</feature>
<proteinExistence type="predicted"/>
<dbReference type="GO" id="GO:0022857">
    <property type="term" value="F:transmembrane transporter activity"/>
    <property type="evidence" value="ECO:0007669"/>
    <property type="project" value="InterPro"/>
</dbReference>
<protein>
    <recommendedName>
        <fullName evidence="8">Major facilitator superfamily (MFS) profile domain-containing protein</fullName>
    </recommendedName>
</protein>
<sequence length="519" mass="56136">MSRHSTRDHLASSESGGADKKNGKDESSTTVVEDNSSPPELPYTVLSEKDKISTILIASFAGFLSPISASIYFPALNTLADHLNVSATEINLSITVYMIFQALAPTLVGNYSDNRGRRPALLICFTIYIGANIGLALQHSYPALMILRCLQSSGSSGTLVISSAVTADLVTRAERGKYLAYSSMGATAGQALGPVIGGLIIQFSNAQSIFWFLTAFASFMVAVVLLFLPETSRSVVGNGTISPQKWNHRVLDLVYPRRAGHNQKVAGGDTRLPLKRRPSPLETFKICGEKETAIILLFIALLFCGYATALSTLPSQLERKYGFNSLQIGLCCLPYAFGSLTSRWTVGFLTDWNFRRHAHRLGIKIVKNRQTDLAELPVELARLQITLPLVCISSVFIVTYSWVVAYETNLSGPLIMLCLAGHAMSGAINTLITLLVDCHVQRPATAIAASNLFRCLIGAGAVAAATPLINAIGIGWAGTVLALIWVILAPLLWAAMKRGHGWRREEKRKRDEGAILGNA</sequence>
<feature type="transmembrane region" description="Helical" evidence="7">
    <location>
        <begin position="153"/>
        <end position="171"/>
    </location>
</feature>
<dbReference type="EMBL" id="SPNV01000142">
    <property type="protein sequence ID" value="KAF5860081.1"/>
    <property type="molecule type" value="Genomic_DNA"/>
</dbReference>
<gene>
    <name evidence="9" type="ORF">ETB97_002042</name>
</gene>
<dbReference type="AlphaFoldDB" id="A0A8H6A1D0"/>
<feature type="compositionally biased region" description="Basic and acidic residues" evidence="6">
    <location>
        <begin position="1"/>
        <end position="27"/>
    </location>
</feature>
<evidence type="ECO:0000313" key="9">
    <source>
        <dbReference type="EMBL" id="KAF5860081.1"/>
    </source>
</evidence>
<evidence type="ECO:0000313" key="10">
    <source>
        <dbReference type="Proteomes" id="UP000541154"/>
    </source>
</evidence>
<dbReference type="SUPFAM" id="SSF103473">
    <property type="entry name" value="MFS general substrate transporter"/>
    <property type="match status" value="1"/>
</dbReference>
<dbReference type="InterPro" id="IPR011701">
    <property type="entry name" value="MFS"/>
</dbReference>
<evidence type="ECO:0000256" key="5">
    <source>
        <dbReference type="ARBA" id="ARBA00023136"/>
    </source>
</evidence>
<keyword evidence="2" id="KW-0813">Transport</keyword>
<feature type="transmembrane region" description="Helical" evidence="7">
    <location>
        <begin position="325"/>
        <end position="346"/>
    </location>
</feature>
<evidence type="ECO:0000259" key="8">
    <source>
        <dbReference type="PROSITE" id="PS50850"/>
    </source>
</evidence>
<comment type="subcellular location">
    <subcellularLocation>
        <location evidence="1">Membrane</location>
        <topology evidence="1">Multi-pass membrane protein</topology>
    </subcellularLocation>
</comment>
<evidence type="ECO:0000256" key="1">
    <source>
        <dbReference type="ARBA" id="ARBA00004141"/>
    </source>
</evidence>
<dbReference type="Gene3D" id="1.20.1720.10">
    <property type="entry name" value="Multidrug resistance protein D"/>
    <property type="match status" value="1"/>
</dbReference>
<reference evidence="9 10" key="1">
    <citation type="submission" date="2019-04" db="EMBL/GenBank/DDBJ databases">
        <title>Aspergillus burnettii sp. nov., novel species from soil in southeast Queensland.</title>
        <authorList>
            <person name="Gilchrist C.L.M."/>
            <person name="Pitt J.I."/>
            <person name="Lange L."/>
            <person name="Lacey H.J."/>
            <person name="Vuong D."/>
            <person name="Midgley D.J."/>
            <person name="Greenfield P."/>
            <person name="Bradbury M."/>
            <person name="Lacey E."/>
            <person name="Busk P.K."/>
            <person name="Pilgaard B."/>
            <person name="Chooi Y.H."/>
            <person name="Piggott A.M."/>
        </authorList>
    </citation>
    <scope>NUCLEOTIDE SEQUENCE [LARGE SCALE GENOMIC DNA]</scope>
    <source>
        <strain evidence="9 10">FRR 5400</strain>
    </source>
</reference>
<feature type="transmembrane region" description="Helical" evidence="7">
    <location>
        <begin position="120"/>
        <end position="141"/>
    </location>
</feature>
<evidence type="ECO:0000256" key="7">
    <source>
        <dbReference type="SAM" id="Phobius"/>
    </source>
</evidence>
<feature type="transmembrane region" description="Helical" evidence="7">
    <location>
        <begin position="55"/>
        <end position="75"/>
    </location>
</feature>
<dbReference type="InterPro" id="IPR020846">
    <property type="entry name" value="MFS_dom"/>
</dbReference>
<feature type="compositionally biased region" description="Polar residues" evidence="6">
    <location>
        <begin position="28"/>
        <end position="38"/>
    </location>
</feature>
<dbReference type="Gene3D" id="1.20.1250.20">
    <property type="entry name" value="MFS general substrate transporter like domains"/>
    <property type="match status" value="1"/>
</dbReference>